<dbReference type="GO" id="GO:0005085">
    <property type="term" value="F:guanyl-nucleotide exchange factor activity"/>
    <property type="evidence" value="ECO:0007669"/>
    <property type="project" value="InterPro"/>
</dbReference>
<organism evidence="3 4">
    <name type="scientific">Umbelopsis ramanniana AG</name>
    <dbReference type="NCBI Taxonomy" id="1314678"/>
    <lineage>
        <taxon>Eukaryota</taxon>
        <taxon>Fungi</taxon>
        <taxon>Fungi incertae sedis</taxon>
        <taxon>Mucoromycota</taxon>
        <taxon>Mucoromycotina</taxon>
        <taxon>Umbelopsidomycetes</taxon>
        <taxon>Umbelopsidales</taxon>
        <taxon>Umbelopsidaceae</taxon>
        <taxon>Umbelopsis</taxon>
    </lineage>
</organism>
<dbReference type="SUPFAM" id="SSF48065">
    <property type="entry name" value="DBL homology domain (DH-domain)"/>
    <property type="match status" value="1"/>
</dbReference>
<dbReference type="Pfam" id="PF00621">
    <property type="entry name" value="RhoGEF"/>
    <property type="match status" value="1"/>
</dbReference>
<dbReference type="SUPFAM" id="SSF50729">
    <property type="entry name" value="PH domain-like"/>
    <property type="match status" value="1"/>
</dbReference>
<evidence type="ECO:0000313" key="3">
    <source>
        <dbReference type="EMBL" id="KAI8581093.1"/>
    </source>
</evidence>
<dbReference type="Pfam" id="PF22697">
    <property type="entry name" value="SOS1_NGEF_PH"/>
    <property type="match status" value="1"/>
</dbReference>
<dbReference type="InterPro" id="IPR035899">
    <property type="entry name" value="DBL_dom_sf"/>
</dbReference>
<dbReference type="RefSeq" id="XP_051446097.1">
    <property type="nucleotide sequence ID" value="XM_051587949.1"/>
</dbReference>
<dbReference type="AlphaFoldDB" id="A0AAD5ECC7"/>
<feature type="domain" description="DH" evidence="2">
    <location>
        <begin position="80"/>
        <end position="275"/>
    </location>
</feature>
<evidence type="ECO:0000259" key="2">
    <source>
        <dbReference type="PROSITE" id="PS50010"/>
    </source>
</evidence>
<dbReference type="EMBL" id="MU620908">
    <property type="protein sequence ID" value="KAI8581093.1"/>
    <property type="molecule type" value="Genomic_DNA"/>
</dbReference>
<gene>
    <name evidence="3" type="ORF">K450DRAFT_234598</name>
</gene>
<dbReference type="PANTHER" id="PTHR12673:SF159">
    <property type="entry name" value="LD03170P"/>
    <property type="match status" value="1"/>
</dbReference>
<protein>
    <recommendedName>
        <fullName evidence="5">Dbl homology domain-containing protein</fullName>
    </recommendedName>
</protein>
<evidence type="ECO:0000313" key="4">
    <source>
        <dbReference type="Proteomes" id="UP001206595"/>
    </source>
</evidence>
<feature type="domain" description="PH" evidence="1">
    <location>
        <begin position="304"/>
        <end position="432"/>
    </location>
</feature>
<dbReference type="InterPro" id="IPR001849">
    <property type="entry name" value="PH_domain"/>
</dbReference>
<reference evidence="3" key="1">
    <citation type="submission" date="2021-06" db="EMBL/GenBank/DDBJ databases">
        <authorList>
            <consortium name="DOE Joint Genome Institute"/>
            <person name="Mondo S.J."/>
            <person name="Amses K.R."/>
            <person name="Simmons D.R."/>
            <person name="Longcore J.E."/>
            <person name="Seto K."/>
            <person name="Alves G.H."/>
            <person name="Bonds A.E."/>
            <person name="Quandt C.A."/>
            <person name="Davis W.J."/>
            <person name="Chang Y."/>
            <person name="Letcher P.M."/>
            <person name="Powell M.J."/>
            <person name="Kuo A."/>
            <person name="Labutti K."/>
            <person name="Pangilinan J."/>
            <person name="Andreopoulos W."/>
            <person name="Tritt A."/>
            <person name="Riley R."/>
            <person name="Hundley H."/>
            <person name="Johnson J."/>
            <person name="Lipzen A."/>
            <person name="Barry K."/>
            <person name="Berbee M.L."/>
            <person name="Buchler N.E."/>
            <person name="Grigoriev I.V."/>
            <person name="Spatafora J.W."/>
            <person name="Stajich J.E."/>
            <person name="James T.Y."/>
        </authorList>
    </citation>
    <scope>NUCLEOTIDE SEQUENCE</scope>
    <source>
        <strain evidence="3">AG</strain>
    </source>
</reference>
<reference evidence="3" key="2">
    <citation type="journal article" date="2022" name="Proc. Natl. Acad. Sci. U.S.A.">
        <title>Diploid-dominant life cycles characterize the early evolution of Fungi.</title>
        <authorList>
            <person name="Amses K.R."/>
            <person name="Simmons D.R."/>
            <person name="Longcore J.E."/>
            <person name="Mondo S.J."/>
            <person name="Seto K."/>
            <person name="Jeronimo G.H."/>
            <person name="Bonds A.E."/>
            <person name="Quandt C.A."/>
            <person name="Davis W.J."/>
            <person name="Chang Y."/>
            <person name="Federici B.A."/>
            <person name="Kuo A."/>
            <person name="LaButti K."/>
            <person name="Pangilinan J."/>
            <person name="Andreopoulos W."/>
            <person name="Tritt A."/>
            <person name="Riley R."/>
            <person name="Hundley H."/>
            <person name="Johnson J."/>
            <person name="Lipzen A."/>
            <person name="Barry K."/>
            <person name="Lang B.F."/>
            <person name="Cuomo C.A."/>
            <person name="Buchler N.E."/>
            <person name="Grigoriev I.V."/>
            <person name="Spatafora J.W."/>
            <person name="Stajich J.E."/>
            <person name="James T.Y."/>
        </authorList>
    </citation>
    <scope>NUCLEOTIDE SEQUENCE</scope>
    <source>
        <strain evidence="3">AG</strain>
    </source>
</reference>
<dbReference type="InterPro" id="IPR000219">
    <property type="entry name" value="DH_dom"/>
</dbReference>
<dbReference type="CDD" id="cd00821">
    <property type="entry name" value="PH"/>
    <property type="match status" value="1"/>
</dbReference>
<dbReference type="GO" id="GO:0005737">
    <property type="term" value="C:cytoplasm"/>
    <property type="evidence" value="ECO:0007669"/>
    <property type="project" value="TreeGrafter"/>
</dbReference>
<dbReference type="SMART" id="SM00233">
    <property type="entry name" value="PH"/>
    <property type="match status" value="1"/>
</dbReference>
<name>A0AAD5ECC7_UMBRA</name>
<dbReference type="PROSITE" id="PS50003">
    <property type="entry name" value="PH_DOMAIN"/>
    <property type="match status" value="1"/>
</dbReference>
<dbReference type="InterPro" id="IPR011993">
    <property type="entry name" value="PH-like_dom_sf"/>
</dbReference>
<dbReference type="Gene3D" id="2.30.29.30">
    <property type="entry name" value="Pleckstrin-homology domain (PH domain)/Phosphotyrosine-binding domain (PTB)"/>
    <property type="match status" value="1"/>
</dbReference>
<dbReference type="SMART" id="SM00325">
    <property type="entry name" value="RhoGEF"/>
    <property type="match status" value="1"/>
</dbReference>
<dbReference type="PANTHER" id="PTHR12673">
    <property type="entry name" value="FACIOGENITAL DYSPLASIA PROTEIN"/>
    <property type="match status" value="1"/>
</dbReference>
<sequence length="446" mass="50804">MVSSFGSEYHKEGSLRANAYGHHIISGSSFDTSSFGSNNQASAGMTAELLEDMSIIDDLYNEYGDTSEPDEIANESRHRERELLLYDMYQSEAQYIMNLVIARDAYLNPLRKQIPAQTSHGLLSGRIVCTDQELRLLFNNIEQLLELHQDYLAKLENRFRIWGPTQLISDVLRQMFPILKEYTPYMKAFPSAVVTYERLYKVQAFRKFTKTCQDESGHLGRNLFHLIQAPLTRIPHYVSIAQLLVKYTDHLHPDYAMIVQYAQRMQLIAADVQNLVDDSVRAARVMDVYTSIQNPPSLVTLYRRLHYSGELYKVQSSGSGSSSAGMRHFYLFNDMLIWGRAKDSKGGPVQYKGHIELTNAKVRMVGPERTERKYALEIVTIEQQSMMAVSVVSNGLSLNNVASTSMVSIHLLAANSQEEQETWVREIQAVADMLHNQRQAKIDRGK</sequence>
<proteinExistence type="predicted"/>
<keyword evidence="4" id="KW-1185">Reference proteome</keyword>
<dbReference type="PROSITE" id="PS50010">
    <property type="entry name" value="DH_2"/>
    <property type="match status" value="1"/>
</dbReference>
<comment type="caution">
    <text evidence="3">The sequence shown here is derived from an EMBL/GenBank/DDBJ whole genome shotgun (WGS) entry which is preliminary data.</text>
</comment>
<accession>A0AAD5ECC7</accession>
<evidence type="ECO:0008006" key="5">
    <source>
        <dbReference type="Google" id="ProtNLM"/>
    </source>
</evidence>
<dbReference type="InterPro" id="IPR055251">
    <property type="entry name" value="SOS1_NGEF_PH"/>
</dbReference>
<dbReference type="InterPro" id="IPR051092">
    <property type="entry name" value="FYVE_RhoGEF_PH"/>
</dbReference>
<evidence type="ECO:0000259" key="1">
    <source>
        <dbReference type="PROSITE" id="PS50003"/>
    </source>
</evidence>
<dbReference type="GeneID" id="75913294"/>
<dbReference type="Gene3D" id="1.20.900.10">
    <property type="entry name" value="Dbl homology (DH) domain"/>
    <property type="match status" value="1"/>
</dbReference>
<dbReference type="Proteomes" id="UP001206595">
    <property type="component" value="Unassembled WGS sequence"/>
</dbReference>